<evidence type="ECO:0000256" key="6">
    <source>
        <dbReference type="ARBA" id="ARBA00022989"/>
    </source>
</evidence>
<evidence type="ECO:0000256" key="9">
    <source>
        <dbReference type="HAMAP-Rule" id="MF_01148"/>
    </source>
</evidence>
<comment type="function">
    <text evidence="9">Catalyzes the phospholipid dependent N-acylation of the N-terminal cysteine of apolipoprotein, the last step in lipoprotein maturation.</text>
</comment>
<dbReference type="Pfam" id="PF20154">
    <property type="entry name" value="LNT_N"/>
    <property type="match status" value="1"/>
</dbReference>
<gene>
    <name evidence="9 11" type="primary">lnt</name>
    <name evidence="11" type="ORF">GM173_13115</name>
</gene>
<feature type="transmembrane region" description="Helical" evidence="9">
    <location>
        <begin position="203"/>
        <end position="221"/>
    </location>
</feature>
<evidence type="ECO:0000256" key="8">
    <source>
        <dbReference type="ARBA" id="ARBA00023315"/>
    </source>
</evidence>
<comment type="subcellular location">
    <subcellularLocation>
        <location evidence="1 9">Cell membrane</location>
        <topology evidence="1 9">Multi-pass membrane protein</topology>
    </subcellularLocation>
</comment>
<organism evidence="11 12">
    <name type="scientific">Deefgea chitinilytica</name>
    <dbReference type="NCBI Taxonomy" id="570276"/>
    <lineage>
        <taxon>Bacteria</taxon>
        <taxon>Pseudomonadati</taxon>
        <taxon>Pseudomonadota</taxon>
        <taxon>Betaproteobacteria</taxon>
        <taxon>Neisseriales</taxon>
        <taxon>Chitinibacteraceae</taxon>
        <taxon>Deefgea</taxon>
    </lineage>
</organism>
<feature type="domain" description="CN hydrolase" evidence="10">
    <location>
        <begin position="234"/>
        <end position="472"/>
    </location>
</feature>
<feature type="transmembrane region" description="Helical" evidence="9">
    <location>
        <begin position="175"/>
        <end position="196"/>
    </location>
</feature>
<dbReference type="InterPro" id="IPR036526">
    <property type="entry name" value="C-N_Hydrolase_sf"/>
</dbReference>
<dbReference type="RefSeq" id="WP_203571842.1">
    <property type="nucleotide sequence ID" value="NZ_WOFE01000008.1"/>
</dbReference>
<keyword evidence="5 9" id="KW-0812">Transmembrane</keyword>
<accession>A0ABS2CEE2</accession>
<evidence type="ECO:0000259" key="10">
    <source>
        <dbReference type="PROSITE" id="PS50263"/>
    </source>
</evidence>
<dbReference type="InterPro" id="IPR003010">
    <property type="entry name" value="C-N_Hydrolase"/>
</dbReference>
<keyword evidence="7 9" id="KW-0472">Membrane</keyword>
<evidence type="ECO:0000256" key="2">
    <source>
        <dbReference type="ARBA" id="ARBA00010065"/>
    </source>
</evidence>
<dbReference type="CDD" id="cd07571">
    <property type="entry name" value="ALP_N-acyl_transferase"/>
    <property type="match status" value="1"/>
</dbReference>
<evidence type="ECO:0000256" key="5">
    <source>
        <dbReference type="ARBA" id="ARBA00022692"/>
    </source>
</evidence>
<keyword evidence="6 9" id="KW-1133">Transmembrane helix</keyword>
<dbReference type="HAMAP" id="MF_01148">
    <property type="entry name" value="Lnt"/>
    <property type="match status" value="1"/>
</dbReference>
<dbReference type="InterPro" id="IPR045378">
    <property type="entry name" value="LNT_N"/>
</dbReference>
<dbReference type="Gene3D" id="3.60.110.10">
    <property type="entry name" value="Carbon-nitrogen hydrolase"/>
    <property type="match status" value="1"/>
</dbReference>
<sequence>MNRFIPPIHRPHPPKSQSMTLNRPTVLLLQFLSGAAAVIAFAPLSQAWVLLISLWVLFYGWQQAGSARRALLPSFIWGLGYFIGNASWIYISLHTHGNMPAPLAATAVFLFAAYLALFPMLAGWLTWRLPCPEKWRFTLLAPTLFLLTEWLRGWLFTGFPWASIGSAYIDWLGGLYPIIGTYGAGWLVALCVSIFLVDKRFALGLAIAVISTSSLLSQITWTQPMGEPVKVSVLQGNIEQSMKWNSAFYMQSLENYLKLTQQAKGQLILMPETAIPSFFKDIPAWYVEELRAAAAAKSATLLLGVATQGENPQHYYNSVVNLAQPDATPYGKSHLVPFGEHIPLPWLFGSIYKVLDMPLSGFQRAPLAQAPFDIVGGKVAANVCYEDVFGDEIRVNAANATLLANFTNMAWFDGSWAAEQHAQMARARALENGRYLIRATNTGKTAIINPKGQFVAVLAPEQTGILEGEVRHMQGTTPYQWAGDKPVIGLMFGILLLAGILQRRRKKGDF</sequence>
<reference evidence="11 12" key="1">
    <citation type="submission" date="2019-11" db="EMBL/GenBank/DDBJ databases">
        <title>Novel Deefgea species.</title>
        <authorList>
            <person name="Han J.-H."/>
        </authorList>
    </citation>
    <scope>NUCLEOTIDE SEQUENCE [LARGE SCALE GENOMIC DNA]</scope>
    <source>
        <strain evidence="11 12">LMG 24817</strain>
    </source>
</reference>
<comment type="similarity">
    <text evidence="2 9">Belongs to the CN hydrolase family. Apolipoprotein N-acyltransferase subfamily.</text>
</comment>
<dbReference type="EMBL" id="WOFE01000008">
    <property type="protein sequence ID" value="MBM5572510.1"/>
    <property type="molecule type" value="Genomic_DNA"/>
</dbReference>
<proteinExistence type="inferred from homology"/>
<evidence type="ECO:0000256" key="4">
    <source>
        <dbReference type="ARBA" id="ARBA00022679"/>
    </source>
</evidence>
<evidence type="ECO:0000256" key="1">
    <source>
        <dbReference type="ARBA" id="ARBA00004651"/>
    </source>
</evidence>
<comment type="pathway">
    <text evidence="9">Protein modification; lipoprotein biosynthesis (N-acyl transfer).</text>
</comment>
<feature type="transmembrane region" description="Helical" evidence="9">
    <location>
        <begin position="137"/>
        <end position="155"/>
    </location>
</feature>
<keyword evidence="8 9" id="KW-0012">Acyltransferase</keyword>
<evidence type="ECO:0000313" key="11">
    <source>
        <dbReference type="EMBL" id="MBM5572510.1"/>
    </source>
</evidence>
<dbReference type="PROSITE" id="PS50263">
    <property type="entry name" value="CN_HYDROLASE"/>
    <property type="match status" value="1"/>
</dbReference>
<keyword evidence="4 9" id="KW-0808">Transferase</keyword>
<feature type="transmembrane region" description="Helical" evidence="9">
    <location>
        <begin position="27"/>
        <end position="58"/>
    </location>
</feature>
<dbReference type="PANTHER" id="PTHR38686:SF1">
    <property type="entry name" value="APOLIPOPROTEIN N-ACYLTRANSFERASE"/>
    <property type="match status" value="1"/>
</dbReference>
<dbReference type="Proteomes" id="UP001195660">
    <property type="component" value="Unassembled WGS sequence"/>
</dbReference>
<feature type="transmembrane region" description="Helical" evidence="9">
    <location>
        <begin position="481"/>
        <end position="501"/>
    </location>
</feature>
<evidence type="ECO:0000256" key="3">
    <source>
        <dbReference type="ARBA" id="ARBA00022475"/>
    </source>
</evidence>
<protein>
    <recommendedName>
        <fullName evidence="9">Apolipoprotein N-acyltransferase</fullName>
        <shortName evidence="9">ALP N-acyltransferase</shortName>
        <ecNumber evidence="9">2.3.1.269</ecNumber>
    </recommendedName>
</protein>
<dbReference type="InterPro" id="IPR004563">
    <property type="entry name" value="Apolipo_AcylTrfase"/>
</dbReference>
<dbReference type="SUPFAM" id="SSF56317">
    <property type="entry name" value="Carbon-nitrogen hydrolase"/>
    <property type="match status" value="1"/>
</dbReference>
<dbReference type="Pfam" id="PF00795">
    <property type="entry name" value="CN_hydrolase"/>
    <property type="match status" value="1"/>
</dbReference>
<keyword evidence="3 9" id="KW-1003">Cell membrane</keyword>
<name>A0ABS2CEE2_9NEIS</name>
<feature type="transmembrane region" description="Helical" evidence="9">
    <location>
        <begin position="103"/>
        <end position="125"/>
    </location>
</feature>
<keyword evidence="12" id="KW-1185">Reference proteome</keyword>
<dbReference type="EC" id="2.3.1.269" evidence="9"/>
<evidence type="ECO:0000313" key="12">
    <source>
        <dbReference type="Proteomes" id="UP001195660"/>
    </source>
</evidence>
<comment type="catalytic activity">
    <reaction evidence="9">
        <text>N-terminal S-1,2-diacyl-sn-glyceryl-L-cysteinyl-[lipoprotein] + a glycerophospholipid = N-acyl-S-1,2-diacyl-sn-glyceryl-L-cysteinyl-[lipoprotein] + a 2-acyl-sn-glycero-3-phospholipid + H(+)</text>
        <dbReference type="Rhea" id="RHEA:48228"/>
        <dbReference type="Rhea" id="RHEA-COMP:14681"/>
        <dbReference type="Rhea" id="RHEA-COMP:14684"/>
        <dbReference type="ChEBI" id="CHEBI:15378"/>
        <dbReference type="ChEBI" id="CHEBI:136912"/>
        <dbReference type="ChEBI" id="CHEBI:140656"/>
        <dbReference type="ChEBI" id="CHEBI:140657"/>
        <dbReference type="ChEBI" id="CHEBI:140660"/>
        <dbReference type="EC" id="2.3.1.269"/>
    </reaction>
</comment>
<dbReference type="NCBIfam" id="TIGR00546">
    <property type="entry name" value="lnt"/>
    <property type="match status" value="1"/>
</dbReference>
<comment type="caution">
    <text evidence="11">The sequence shown here is derived from an EMBL/GenBank/DDBJ whole genome shotgun (WGS) entry which is preliminary data.</text>
</comment>
<evidence type="ECO:0000256" key="7">
    <source>
        <dbReference type="ARBA" id="ARBA00023136"/>
    </source>
</evidence>
<feature type="transmembrane region" description="Helical" evidence="9">
    <location>
        <begin position="70"/>
        <end position="91"/>
    </location>
</feature>
<dbReference type="PANTHER" id="PTHR38686">
    <property type="entry name" value="APOLIPOPROTEIN N-ACYLTRANSFERASE"/>
    <property type="match status" value="1"/>
</dbReference>